<dbReference type="EMBL" id="CAJHUC010000677">
    <property type="protein sequence ID" value="CAD7697578.1"/>
    <property type="molecule type" value="Genomic_DNA"/>
</dbReference>
<gene>
    <name evidence="9" type="ORF">OSTQU699_LOCUS2939</name>
</gene>
<name>A0A8S1IV53_9CHLO</name>
<feature type="coiled-coil region" evidence="8">
    <location>
        <begin position="6"/>
        <end position="40"/>
    </location>
</feature>
<dbReference type="InterPro" id="IPR015418">
    <property type="entry name" value="Eaf6"/>
</dbReference>
<comment type="similarity">
    <text evidence="2">Belongs to the EAF6 family.</text>
</comment>
<keyword evidence="10" id="KW-1185">Reference proteome</keyword>
<dbReference type="AlphaFoldDB" id="A0A8S1IV53"/>
<evidence type="ECO:0000256" key="1">
    <source>
        <dbReference type="ARBA" id="ARBA00004123"/>
    </source>
</evidence>
<dbReference type="GO" id="GO:0006325">
    <property type="term" value="P:chromatin organization"/>
    <property type="evidence" value="ECO:0007669"/>
    <property type="project" value="UniProtKB-KW"/>
</dbReference>
<dbReference type="GO" id="GO:0000123">
    <property type="term" value="C:histone acetyltransferase complex"/>
    <property type="evidence" value="ECO:0007669"/>
    <property type="project" value="InterPro"/>
</dbReference>
<evidence type="ECO:0000256" key="6">
    <source>
        <dbReference type="ARBA" id="ARBA00023163"/>
    </source>
</evidence>
<keyword evidence="7" id="KW-0539">Nucleus</keyword>
<proteinExistence type="inferred from homology"/>
<comment type="caution">
    <text evidence="9">The sequence shown here is derived from an EMBL/GenBank/DDBJ whole genome shotgun (WGS) entry which is preliminary data.</text>
</comment>
<keyword evidence="3" id="KW-0156">Chromatin regulator</keyword>
<accession>A0A8S1IV53</accession>
<evidence type="ECO:0000256" key="8">
    <source>
        <dbReference type="SAM" id="Coils"/>
    </source>
</evidence>
<dbReference type="GO" id="GO:0005634">
    <property type="term" value="C:nucleus"/>
    <property type="evidence" value="ECO:0007669"/>
    <property type="project" value="UniProtKB-SubCell"/>
</dbReference>
<reference evidence="9" key="1">
    <citation type="submission" date="2020-12" db="EMBL/GenBank/DDBJ databases">
        <authorList>
            <person name="Iha C."/>
        </authorList>
    </citation>
    <scope>NUCLEOTIDE SEQUENCE</scope>
</reference>
<protein>
    <recommendedName>
        <fullName evidence="11">Chromatin modification-related protein EAF6</fullName>
    </recommendedName>
</protein>
<evidence type="ECO:0000256" key="5">
    <source>
        <dbReference type="ARBA" id="ARBA00023054"/>
    </source>
</evidence>
<evidence type="ECO:0000256" key="3">
    <source>
        <dbReference type="ARBA" id="ARBA00022853"/>
    </source>
</evidence>
<evidence type="ECO:0000256" key="4">
    <source>
        <dbReference type="ARBA" id="ARBA00023015"/>
    </source>
</evidence>
<dbReference type="OrthoDB" id="440324at2759"/>
<evidence type="ECO:0008006" key="11">
    <source>
        <dbReference type="Google" id="ProtNLM"/>
    </source>
</evidence>
<keyword evidence="5 8" id="KW-0175">Coiled coil</keyword>
<sequence>MSSSPAEQLRELRDKNARELEDLEAKIAEAELAYLTCESSQLGNVLKGFEGYLASKDSVRRKARAPKLEERVFSLSSKKSAVSKEYEQQLLQDQTEQINAHGGVPKKVLAQSKFAQKRHAQKLMMDSQYAKKARKTMTPV</sequence>
<dbReference type="PANTHER" id="PTHR13476">
    <property type="entry name" value="CHROMATIN MODIFICATION-RELATED PROTEIN MEAF6"/>
    <property type="match status" value="1"/>
</dbReference>
<comment type="subcellular location">
    <subcellularLocation>
        <location evidence="1">Nucleus</location>
    </subcellularLocation>
</comment>
<keyword evidence="6" id="KW-0804">Transcription</keyword>
<dbReference type="Pfam" id="PF09340">
    <property type="entry name" value="NuA4"/>
    <property type="match status" value="1"/>
</dbReference>
<dbReference type="Proteomes" id="UP000708148">
    <property type="component" value="Unassembled WGS sequence"/>
</dbReference>
<keyword evidence="4" id="KW-0805">Transcription regulation</keyword>
<evidence type="ECO:0000313" key="10">
    <source>
        <dbReference type="Proteomes" id="UP000708148"/>
    </source>
</evidence>
<organism evidence="9 10">
    <name type="scientific">Ostreobium quekettii</name>
    <dbReference type="NCBI Taxonomy" id="121088"/>
    <lineage>
        <taxon>Eukaryota</taxon>
        <taxon>Viridiplantae</taxon>
        <taxon>Chlorophyta</taxon>
        <taxon>core chlorophytes</taxon>
        <taxon>Ulvophyceae</taxon>
        <taxon>TCBD clade</taxon>
        <taxon>Bryopsidales</taxon>
        <taxon>Ostreobineae</taxon>
        <taxon>Ostreobiaceae</taxon>
        <taxon>Ostreobium</taxon>
    </lineage>
</organism>
<evidence type="ECO:0000313" key="9">
    <source>
        <dbReference type="EMBL" id="CAD7697578.1"/>
    </source>
</evidence>
<evidence type="ECO:0000256" key="7">
    <source>
        <dbReference type="ARBA" id="ARBA00023242"/>
    </source>
</evidence>
<evidence type="ECO:0000256" key="2">
    <source>
        <dbReference type="ARBA" id="ARBA00010916"/>
    </source>
</evidence>